<name>A0A5J6V6M4_9MICO</name>
<evidence type="ECO:0000313" key="2">
    <source>
        <dbReference type="EMBL" id="QFG69670.1"/>
    </source>
</evidence>
<protein>
    <submittedName>
        <fullName evidence="2">TfoX/Sxy family protein</fullName>
    </submittedName>
</protein>
<dbReference type="InterPro" id="IPR007076">
    <property type="entry name" value="TfoX_N"/>
</dbReference>
<proteinExistence type="predicted"/>
<gene>
    <name evidence="2" type="ORF">FY030_14040</name>
</gene>
<dbReference type="Pfam" id="PF04993">
    <property type="entry name" value="TfoX_N"/>
    <property type="match status" value="1"/>
</dbReference>
<dbReference type="SUPFAM" id="SSF159894">
    <property type="entry name" value="YgaC/TfoX-N like"/>
    <property type="match status" value="1"/>
</dbReference>
<feature type="domain" description="TfoX N-terminal" evidence="1">
    <location>
        <begin position="14"/>
        <end position="97"/>
    </location>
</feature>
<sequence length="108" mass="11651">MAYDEGLAQRVRALLQDEADVTEKRMFGGLAFLLAGHMAVAVGEDGLMFRIEPGTGEAQVGGHVREQVMGERVMTGWLHADTCGLATEDQLRAVVDRGKATTRALPPK</sequence>
<evidence type="ECO:0000313" key="3">
    <source>
        <dbReference type="Proteomes" id="UP000326546"/>
    </source>
</evidence>
<dbReference type="RefSeq" id="WP_158062162.1">
    <property type="nucleotide sequence ID" value="NZ_CP044427.1"/>
</dbReference>
<accession>A0A5J6V6M4</accession>
<dbReference type="Proteomes" id="UP000326546">
    <property type="component" value="Chromosome"/>
</dbReference>
<organism evidence="2 3">
    <name type="scientific">Ornithinimicrobium pratense</name>
    <dbReference type="NCBI Taxonomy" id="2593973"/>
    <lineage>
        <taxon>Bacteria</taxon>
        <taxon>Bacillati</taxon>
        <taxon>Actinomycetota</taxon>
        <taxon>Actinomycetes</taxon>
        <taxon>Micrococcales</taxon>
        <taxon>Ornithinimicrobiaceae</taxon>
        <taxon>Ornithinimicrobium</taxon>
    </lineage>
</organism>
<evidence type="ECO:0000259" key="1">
    <source>
        <dbReference type="Pfam" id="PF04993"/>
    </source>
</evidence>
<dbReference type="EMBL" id="CP044427">
    <property type="protein sequence ID" value="QFG69670.1"/>
    <property type="molecule type" value="Genomic_DNA"/>
</dbReference>
<dbReference type="Gene3D" id="3.30.1460.30">
    <property type="entry name" value="YgaC/TfoX-N like chaperone"/>
    <property type="match status" value="1"/>
</dbReference>
<dbReference type="AlphaFoldDB" id="A0A5J6V6M4"/>
<reference evidence="2 3" key="1">
    <citation type="submission" date="2019-09" db="EMBL/GenBank/DDBJ databases">
        <title>Serinicoccus pratensis sp. nov., isolated from meadow soil.</title>
        <authorList>
            <person name="Zhang W."/>
        </authorList>
    </citation>
    <scope>NUCLEOTIDE SEQUENCE [LARGE SCALE GENOMIC DNA]</scope>
    <source>
        <strain evidence="2 3">W204</strain>
    </source>
</reference>
<keyword evidence="3" id="KW-1185">Reference proteome</keyword>
<dbReference type="KEGG" id="serw:FY030_14040"/>
<dbReference type="OrthoDB" id="214902at2"/>